<reference evidence="2" key="1">
    <citation type="journal article" date="2022" name="bioRxiv">
        <title>Sequencing and chromosome-scale assembly of the giantPleurodeles waltlgenome.</title>
        <authorList>
            <person name="Brown T."/>
            <person name="Elewa A."/>
            <person name="Iarovenko S."/>
            <person name="Subramanian E."/>
            <person name="Araus A.J."/>
            <person name="Petzold A."/>
            <person name="Susuki M."/>
            <person name="Suzuki K.-i.T."/>
            <person name="Hayashi T."/>
            <person name="Toyoda A."/>
            <person name="Oliveira C."/>
            <person name="Osipova E."/>
            <person name="Leigh N.D."/>
            <person name="Simon A."/>
            <person name="Yun M.H."/>
        </authorList>
    </citation>
    <scope>NUCLEOTIDE SEQUENCE</scope>
    <source>
        <strain evidence="2">20211129_DDA</strain>
        <tissue evidence="2">Liver</tissue>
    </source>
</reference>
<comment type="caution">
    <text evidence="2">The sequence shown here is derived from an EMBL/GenBank/DDBJ whole genome shotgun (WGS) entry which is preliminary data.</text>
</comment>
<organism evidence="2 3">
    <name type="scientific">Pleurodeles waltl</name>
    <name type="common">Iberian ribbed newt</name>
    <dbReference type="NCBI Taxonomy" id="8319"/>
    <lineage>
        <taxon>Eukaryota</taxon>
        <taxon>Metazoa</taxon>
        <taxon>Chordata</taxon>
        <taxon>Craniata</taxon>
        <taxon>Vertebrata</taxon>
        <taxon>Euteleostomi</taxon>
        <taxon>Amphibia</taxon>
        <taxon>Batrachia</taxon>
        <taxon>Caudata</taxon>
        <taxon>Salamandroidea</taxon>
        <taxon>Salamandridae</taxon>
        <taxon>Pleurodelinae</taxon>
        <taxon>Pleurodeles</taxon>
    </lineage>
</organism>
<sequence length="162" mass="17721">MARAMSGADEAFIQVSVMKATSGAVESRRSHSSMACLWTERVLMRMHLRWLLERGLVDGLQSRWKTLGLILTLAGGRGRPPKYRRQNTAARSKDRRGNSEFPAGLAGDCEKAARQPSGKPPSTRIPAPNGAGGVERVRRVQLHPSRFSVSAMQTLKILVGPC</sequence>
<name>A0AAV7SIK3_PLEWA</name>
<gene>
    <name evidence="2" type="ORF">NDU88_004314</name>
</gene>
<dbReference type="AlphaFoldDB" id="A0AAV7SIK3"/>
<evidence type="ECO:0000313" key="3">
    <source>
        <dbReference type="Proteomes" id="UP001066276"/>
    </source>
</evidence>
<dbReference type="Proteomes" id="UP001066276">
    <property type="component" value="Chromosome 4_2"/>
</dbReference>
<protein>
    <submittedName>
        <fullName evidence="2">Uncharacterized protein</fullName>
    </submittedName>
</protein>
<dbReference type="EMBL" id="JANPWB010000008">
    <property type="protein sequence ID" value="KAJ1163862.1"/>
    <property type="molecule type" value="Genomic_DNA"/>
</dbReference>
<evidence type="ECO:0000313" key="2">
    <source>
        <dbReference type="EMBL" id="KAJ1163862.1"/>
    </source>
</evidence>
<keyword evidence="3" id="KW-1185">Reference proteome</keyword>
<proteinExistence type="predicted"/>
<feature type="region of interest" description="Disordered" evidence="1">
    <location>
        <begin position="76"/>
        <end position="133"/>
    </location>
</feature>
<evidence type="ECO:0000256" key="1">
    <source>
        <dbReference type="SAM" id="MobiDB-lite"/>
    </source>
</evidence>
<accession>A0AAV7SIK3</accession>